<dbReference type="PANTHER" id="PTHR35043">
    <property type="entry name" value="TRANSCRIPTION FACTOR DOMAIN-CONTAINING PROTEIN"/>
    <property type="match status" value="1"/>
</dbReference>
<protein>
    <submittedName>
        <fullName evidence="2">Uncharacterized protein</fullName>
    </submittedName>
</protein>
<dbReference type="PANTHER" id="PTHR35043:SF8">
    <property type="entry name" value="DUF4220 DOMAIN-CONTAINING PROTEIN"/>
    <property type="match status" value="1"/>
</dbReference>
<reference evidence="2" key="1">
    <citation type="submission" date="2021-07" db="EMBL/GenBank/DDBJ databases">
        <authorList>
            <person name="Branca A.L. A."/>
        </authorList>
    </citation>
    <scope>NUCLEOTIDE SEQUENCE</scope>
</reference>
<feature type="transmembrane region" description="Helical" evidence="1">
    <location>
        <begin position="20"/>
        <end position="39"/>
    </location>
</feature>
<dbReference type="OrthoDB" id="9451547at2759"/>
<dbReference type="AlphaFoldDB" id="A0A9W4KM28"/>
<organism evidence="2 3">
    <name type="scientific">Penicillium egyptiacum</name>
    <dbReference type="NCBI Taxonomy" id="1303716"/>
    <lineage>
        <taxon>Eukaryota</taxon>
        <taxon>Fungi</taxon>
        <taxon>Dikarya</taxon>
        <taxon>Ascomycota</taxon>
        <taxon>Pezizomycotina</taxon>
        <taxon>Eurotiomycetes</taxon>
        <taxon>Eurotiomycetidae</taxon>
        <taxon>Eurotiales</taxon>
        <taxon>Aspergillaceae</taxon>
        <taxon>Penicillium</taxon>
    </lineage>
</organism>
<keyword evidence="3" id="KW-1185">Reference proteome</keyword>
<sequence>MNDTITTTRGWVPEPDGRGTWGILSTCVLTIILCCWTSVSPNLPAQSDGAFRKWRYKFDLACIAILGSEFLLMLALGQWSSARCSVKNFYEAGYKDWTIKHAFFADMGGFWIEPPEIDLLPSFPLDAKQLYILVKEGYVEYPILEEEEIKDKSKADGLARLMTIAQVLWFSLNCTFRFAQGLFLTTLELTTLSFILVFLVTSYCWYHKPMDIDKPIILKPKKSVAIIRNNLGRNSGSKWYETPLDFLSRDEWFCARFWKYYVQILHYIHIPLFTRPERRPYDRIPSHFIPNVDTQAEIICAPTILLFSSVFLIAWNSTFPSATEKLLWRITSVNTLAFALVAGPLSLYFHRKMFQPELAKARAQATLKRKRGSKNRWISRLAARLRNIDPEQDPNLEIPLRALIPISFVCAFYCVGRGFILTEDLIGLRSLPESAYQTVSWSKYVPHW</sequence>
<dbReference type="EMBL" id="CAJVRC010000892">
    <property type="protein sequence ID" value="CAG8908441.1"/>
    <property type="molecule type" value="Genomic_DNA"/>
</dbReference>
<comment type="caution">
    <text evidence="2">The sequence shown here is derived from an EMBL/GenBank/DDBJ whole genome shotgun (WGS) entry which is preliminary data.</text>
</comment>
<proteinExistence type="predicted"/>
<keyword evidence="1" id="KW-0812">Transmembrane</keyword>
<evidence type="ECO:0000313" key="2">
    <source>
        <dbReference type="EMBL" id="CAG8908441.1"/>
    </source>
</evidence>
<evidence type="ECO:0000256" key="1">
    <source>
        <dbReference type="SAM" id="Phobius"/>
    </source>
</evidence>
<dbReference type="Proteomes" id="UP001154252">
    <property type="component" value="Unassembled WGS sequence"/>
</dbReference>
<gene>
    <name evidence="2" type="ORF">PEGY_LOCUS9205</name>
</gene>
<feature type="transmembrane region" description="Helical" evidence="1">
    <location>
        <begin position="182"/>
        <end position="206"/>
    </location>
</feature>
<accession>A0A9W4KM28</accession>
<keyword evidence="1" id="KW-0472">Membrane</keyword>
<feature type="transmembrane region" description="Helical" evidence="1">
    <location>
        <begin position="296"/>
        <end position="315"/>
    </location>
</feature>
<name>A0A9W4KM28_9EURO</name>
<evidence type="ECO:0000313" key="3">
    <source>
        <dbReference type="Proteomes" id="UP001154252"/>
    </source>
</evidence>
<feature type="transmembrane region" description="Helical" evidence="1">
    <location>
        <begin position="327"/>
        <end position="349"/>
    </location>
</feature>
<feature type="transmembrane region" description="Helical" evidence="1">
    <location>
        <begin position="60"/>
        <end position="79"/>
    </location>
</feature>
<keyword evidence="1" id="KW-1133">Transmembrane helix</keyword>